<protein>
    <submittedName>
        <fullName evidence="2">Uncharacterized protein</fullName>
    </submittedName>
</protein>
<organism evidence="2 3">
    <name type="scientific">Asterophora parasitica</name>
    <dbReference type="NCBI Taxonomy" id="117018"/>
    <lineage>
        <taxon>Eukaryota</taxon>
        <taxon>Fungi</taxon>
        <taxon>Dikarya</taxon>
        <taxon>Basidiomycota</taxon>
        <taxon>Agaricomycotina</taxon>
        <taxon>Agaricomycetes</taxon>
        <taxon>Agaricomycetidae</taxon>
        <taxon>Agaricales</taxon>
        <taxon>Tricholomatineae</taxon>
        <taxon>Lyophyllaceae</taxon>
        <taxon>Asterophora</taxon>
    </lineage>
</organism>
<reference evidence="2" key="1">
    <citation type="submission" date="2020-07" db="EMBL/GenBank/DDBJ databases">
        <authorList>
            <person name="Nieuwenhuis M."/>
            <person name="Van De Peppel L.J.J."/>
        </authorList>
    </citation>
    <scope>NUCLEOTIDE SEQUENCE</scope>
    <source>
        <strain evidence="2">AP01</strain>
        <tissue evidence="2">Mycelium</tissue>
    </source>
</reference>
<name>A0A9P7FZP1_9AGAR</name>
<comment type="caution">
    <text evidence="2">The sequence shown here is derived from an EMBL/GenBank/DDBJ whole genome shotgun (WGS) entry which is preliminary data.</text>
</comment>
<feature type="compositionally biased region" description="Acidic residues" evidence="1">
    <location>
        <begin position="149"/>
        <end position="166"/>
    </location>
</feature>
<sequence>MQSPAPTTTGNLPKVWARALCTLRTCLEIWGEDVATSGPETMAENTANAYAAWEVWMGREEEFFDSEEAAWEEEVTEVQRVCQWLDTSGLLHTVAPRWRKVDIRTWRHIEANGSFMRFGALSLLPVGTRGTATVAGTMEEEDKARLPEEEGSTEERDEAGTPEEEDKDTRSAEPGPSRLFLHSVTLRQRSVAGDATEDTDARPVAKRRRVRVFALRGEHAGSVEVETTPPPPKANKWTRKARKAAEVKAMMGFPVLSGDKCACCVDAQMPCLFTAQSRVCTRCRSLQSRCDLPPYASEWARKVAELSRGSTAVPTMDLGEGSEPRPWTTTRARPAVSRTPALRQVSAAPSPIVTFNTGPAQGGAILVNQSNSATLALSGPFDAVDYDVATALFTAARDSALAMRAQASCLRGEIWALQAQYAGLRSREHQVYAEMSALE</sequence>
<dbReference type="Proteomes" id="UP000775547">
    <property type="component" value="Unassembled WGS sequence"/>
</dbReference>
<feature type="region of interest" description="Disordered" evidence="1">
    <location>
        <begin position="311"/>
        <end position="336"/>
    </location>
</feature>
<evidence type="ECO:0000256" key="1">
    <source>
        <dbReference type="SAM" id="MobiDB-lite"/>
    </source>
</evidence>
<gene>
    <name evidence="2" type="ORF">DXG03_001216</name>
</gene>
<dbReference type="AlphaFoldDB" id="A0A9P7FZP1"/>
<feature type="region of interest" description="Disordered" evidence="1">
    <location>
        <begin position="133"/>
        <end position="181"/>
    </location>
</feature>
<evidence type="ECO:0000313" key="3">
    <source>
        <dbReference type="Proteomes" id="UP000775547"/>
    </source>
</evidence>
<evidence type="ECO:0000313" key="2">
    <source>
        <dbReference type="EMBL" id="KAG5640099.1"/>
    </source>
</evidence>
<reference evidence="2" key="2">
    <citation type="submission" date="2021-10" db="EMBL/GenBank/DDBJ databases">
        <title>Phylogenomics reveals ancestral predisposition of the termite-cultivated fungus Termitomyces towards a domesticated lifestyle.</title>
        <authorList>
            <person name="Auxier B."/>
            <person name="Grum-Grzhimaylo A."/>
            <person name="Cardenas M.E."/>
            <person name="Lodge J.D."/>
            <person name="Laessoe T."/>
            <person name="Pedersen O."/>
            <person name="Smith M.E."/>
            <person name="Kuyper T.W."/>
            <person name="Franco-Molano E.A."/>
            <person name="Baroni T.J."/>
            <person name="Aanen D.K."/>
        </authorList>
    </citation>
    <scope>NUCLEOTIDE SEQUENCE</scope>
    <source>
        <strain evidence="2">AP01</strain>
        <tissue evidence="2">Mycelium</tissue>
    </source>
</reference>
<proteinExistence type="predicted"/>
<dbReference type="EMBL" id="JABCKV010001214">
    <property type="protein sequence ID" value="KAG5640099.1"/>
    <property type="molecule type" value="Genomic_DNA"/>
</dbReference>
<keyword evidence="3" id="KW-1185">Reference proteome</keyword>
<accession>A0A9P7FZP1</accession>